<dbReference type="Gene3D" id="1.10.357.10">
    <property type="entry name" value="Tetracycline Repressor, domain 2"/>
    <property type="match status" value="1"/>
</dbReference>
<name>A0A6H9SLH8_9BURK</name>
<dbReference type="InterPro" id="IPR050109">
    <property type="entry name" value="HTH-type_TetR-like_transc_reg"/>
</dbReference>
<organism evidence="7 8">
    <name type="scientific">Burkholderia latens</name>
    <dbReference type="NCBI Taxonomy" id="488446"/>
    <lineage>
        <taxon>Bacteria</taxon>
        <taxon>Pseudomonadati</taxon>
        <taxon>Pseudomonadota</taxon>
        <taxon>Betaproteobacteria</taxon>
        <taxon>Burkholderiales</taxon>
        <taxon>Burkholderiaceae</taxon>
        <taxon>Burkholderia</taxon>
        <taxon>Burkholderia cepacia complex</taxon>
    </lineage>
</organism>
<dbReference type="InterPro" id="IPR036271">
    <property type="entry name" value="Tet_transcr_reg_TetR-rel_C_sf"/>
</dbReference>
<dbReference type="GeneID" id="99790095"/>
<dbReference type="GO" id="GO:0003700">
    <property type="term" value="F:DNA-binding transcription factor activity"/>
    <property type="evidence" value="ECO:0007669"/>
    <property type="project" value="TreeGrafter"/>
</dbReference>
<evidence type="ECO:0000256" key="2">
    <source>
        <dbReference type="ARBA" id="ARBA00023015"/>
    </source>
</evidence>
<gene>
    <name evidence="7" type="ORF">F7R21_16845</name>
</gene>
<dbReference type="PANTHER" id="PTHR30055:SF234">
    <property type="entry name" value="HTH-TYPE TRANSCRIPTIONAL REGULATOR BETI"/>
    <property type="match status" value="1"/>
</dbReference>
<evidence type="ECO:0000256" key="4">
    <source>
        <dbReference type="ARBA" id="ARBA00023163"/>
    </source>
</evidence>
<feature type="domain" description="HTH tetR-type" evidence="6">
    <location>
        <begin position="16"/>
        <end position="76"/>
    </location>
</feature>
<dbReference type="InterPro" id="IPR023772">
    <property type="entry name" value="DNA-bd_HTH_TetR-type_CS"/>
</dbReference>
<keyword evidence="3 5" id="KW-0238">DNA-binding</keyword>
<evidence type="ECO:0000259" key="6">
    <source>
        <dbReference type="PROSITE" id="PS50977"/>
    </source>
</evidence>
<evidence type="ECO:0000256" key="5">
    <source>
        <dbReference type="PROSITE-ProRule" id="PRU00335"/>
    </source>
</evidence>
<keyword evidence="1" id="KW-0678">Repressor</keyword>
<dbReference type="GO" id="GO:0000976">
    <property type="term" value="F:transcription cis-regulatory region binding"/>
    <property type="evidence" value="ECO:0007669"/>
    <property type="project" value="TreeGrafter"/>
</dbReference>
<dbReference type="InterPro" id="IPR009057">
    <property type="entry name" value="Homeodomain-like_sf"/>
</dbReference>
<protein>
    <submittedName>
        <fullName evidence="7">TetR/AcrR family transcriptional regulator</fullName>
    </submittedName>
</protein>
<dbReference type="AlphaFoldDB" id="A0A6H9SLH8"/>
<dbReference type="SUPFAM" id="SSF48498">
    <property type="entry name" value="Tetracyclin repressor-like, C-terminal domain"/>
    <property type="match status" value="1"/>
</dbReference>
<comment type="caution">
    <text evidence="7">The sequence shown here is derived from an EMBL/GenBank/DDBJ whole genome shotgun (WGS) entry which is preliminary data.</text>
</comment>
<keyword evidence="8" id="KW-1185">Reference proteome</keyword>
<dbReference type="OrthoDB" id="8595767at2"/>
<feature type="DNA-binding region" description="H-T-H motif" evidence="5">
    <location>
        <begin position="39"/>
        <end position="58"/>
    </location>
</feature>
<dbReference type="EMBL" id="VZOJ01000043">
    <property type="protein sequence ID" value="KAB0640508.1"/>
    <property type="molecule type" value="Genomic_DNA"/>
</dbReference>
<reference evidence="7 8" key="1">
    <citation type="submission" date="2019-09" db="EMBL/GenBank/DDBJ databases">
        <title>Draft genome sequences of 48 bacterial type strains from the CCUG.</title>
        <authorList>
            <person name="Tunovic T."/>
            <person name="Pineiro-Iglesias B."/>
            <person name="Unosson C."/>
            <person name="Inganas E."/>
            <person name="Ohlen M."/>
            <person name="Cardew S."/>
            <person name="Jensie-Markopoulos S."/>
            <person name="Salva-Serra F."/>
            <person name="Jaen-Luchoro D."/>
            <person name="Karlsson R."/>
            <person name="Svensson-Stadler L."/>
            <person name="Chun J."/>
            <person name="Moore E."/>
        </authorList>
    </citation>
    <scope>NUCLEOTIDE SEQUENCE [LARGE SCALE GENOMIC DNA]</scope>
    <source>
        <strain evidence="7 8">CCUG 54555</strain>
    </source>
</reference>
<dbReference type="Proteomes" id="UP000430232">
    <property type="component" value="Unassembled WGS sequence"/>
</dbReference>
<dbReference type="Pfam" id="PF00440">
    <property type="entry name" value="TetR_N"/>
    <property type="match status" value="1"/>
</dbReference>
<accession>A0A6H9SLH8</accession>
<dbReference type="SUPFAM" id="SSF46689">
    <property type="entry name" value="Homeodomain-like"/>
    <property type="match status" value="1"/>
</dbReference>
<evidence type="ECO:0000256" key="3">
    <source>
        <dbReference type="ARBA" id="ARBA00023125"/>
    </source>
</evidence>
<keyword evidence="2" id="KW-0805">Transcription regulation</keyword>
<keyword evidence="4" id="KW-0804">Transcription</keyword>
<dbReference type="PRINTS" id="PR00455">
    <property type="entry name" value="HTHTETR"/>
</dbReference>
<dbReference type="PROSITE" id="PS01081">
    <property type="entry name" value="HTH_TETR_1"/>
    <property type="match status" value="1"/>
</dbReference>
<dbReference type="PROSITE" id="PS50977">
    <property type="entry name" value="HTH_TETR_2"/>
    <property type="match status" value="1"/>
</dbReference>
<dbReference type="InterPro" id="IPR001647">
    <property type="entry name" value="HTH_TetR"/>
</dbReference>
<evidence type="ECO:0000313" key="8">
    <source>
        <dbReference type="Proteomes" id="UP000430232"/>
    </source>
</evidence>
<proteinExistence type="predicted"/>
<dbReference type="RefSeq" id="WP_151065344.1">
    <property type="nucleotide sequence ID" value="NZ_CABVPL010000017.1"/>
</dbReference>
<sequence length="206" mass="22898">MPMTTDDPGRRARKRIQMLAHLADTGARLFDAHGYDAVTMEQIAVHADVAKRTLYNHFATKEAVLAHWLESELARDLAHLQRDVARRKTFASRLACVLDASAAWCEQHPVYLLAYLRHRFLSIGAAHAEGAKENGADIALVWRQLIAAGQQAGELNPALAADQLATWFHHLYLAAMLRWLTVPGLSLKREFQAVAKLFVEGAQAKA</sequence>
<evidence type="ECO:0000313" key="7">
    <source>
        <dbReference type="EMBL" id="KAB0640508.1"/>
    </source>
</evidence>
<dbReference type="PANTHER" id="PTHR30055">
    <property type="entry name" value="HTH-TYPE TRANSCRIPTIONAL REGULATOR RUTR"/>
    <property type="match status" value="1"/>
</dbReference>
<evidence type="ECO:0000256" key="1">
    <source>
        <dbReference type="ARBA" id="ARBA00022491"/>
    </source>
</evidence>